<evidence type="ECO:0000313" key="3">
    <source>
        <dbReference type="Proteomes" id="UP000094527"/>
    </source>
</evidence>
<organism evidence="2 3">
    <name type="scientific">Orchesella cincta</name>
    <name type="common">Springtail</name>
    <name type="synonym">Podura cincta</name>
    <dbReference type="NCBI Taxonomy" id="48709"/>
    <lineage>
        <taxon>Eukaryota</taxon>
        <taxon>Metazoa</taxon>
        <taxon>Ecdysozoa</taxon>
        <taxon>Arthropoda</taxon>
        <taxon>Hexapoda</taxon>
        <taxon>Collembola</taxon>
        <taxon>Entomobryomorpha</taxon>
        <taxon>Entomobryoidea</taxon>
        <taxon>Orchesellidae</taxon>
        <taxon>Orchesellinae</taxon>
        <taxon>Orchesella</taxon>
    </lineage>
</organism>
<feature type="region of interest" description="Disordered" evidence="1">
    <location>
        <begin position="1"/>
        <end position="42"/>
    </location>
</feature>
<dbReference type="Proteomes" id="UP000094527">
    <property type="component" value="Unassembled WGS sequence"/>
</dbReference>
<accession>A0A1D2MS40</accession>
<dbReference type="EMBL" id="LJIJ01000614">
    <property type="protein sequence ID" value="ODM95843.1"/>
    <property type="molecule type" value="Genomic_DNA"/>
</dbReference>
<sequence>MFLVEQRRARRGGGEQGPQHDGGQNGEHGTQVGGGQHGTQDLIRIRGLSFEHPLSKQMRPELGISN</sequence>
<evidence type="ECO:0000313" key="2">
    <source>
        <dbReference type="EMBL" id="ODM95843.1"/>
    </source>
</evidence>
<gene>
    <name evidence="2" type="ORF">Ocin01_10844</name>
</gene>
<feature type="compositionally biased region" description="Gly residues" evidence="1">
    <location>
        <begin position="23"/>
        <end position="37"/>
    </location>
</feature>
<proteinExistence type="predicted"/>
<keyword evidence="3" id="KW-1185">Reference proteome</keyword>
<evidence type="ECO:0000256" key="1">
    <source>
        <dbReference type="SAM" id="MobiDB-lite"/>
    </source>
</evidence>
<dbReference type="AlphaFoldDB" id="A0A1D2MS40"/>
<name>A0A1D2MS40_ORCCI</name>
<reference evidence="2 3" key="1">
    <citation type="journal article" date="2016" name="Genome Biol. Evol.">
        <title>Gene Family Evolution Reflects Adaptation to Soil Environmental Stressors in the Genome of the Collembolan Orchesella cincta.</title>
        <authorList>
            <person name="Faddeeva-Vakhrusheva A."/>
            <person name="Derks M.F."/>
            <person name="Anvar S.Y."/>
            <person name="Agamennone V."/>
            <person name="Suring W."/>
            <person name="Smit S."/>
            <person name="van Straalen N.M."/>
            <person name="Roelofs D."/>
        </authorList>
    </citation>
    <scope>NUCLEOTIDE SEQUENCE [LARGE SCALE GENOMIC DNA]</scope>
    <source>
        <tissue evidence="2">Mixed pool</tissue>
    </source>
</reference>
<protein>
    <submittedName>
        <fullName evidence="2">Uncharacterized protein</fullName>
    </submittedName>
</protein>
<comment type="caution">
    <text evidence="2">The sequence shown here is derived from an EMBL/GenBank/DDBJ whole genome shotgun (WGS) entry which is preliminary data.</text>
</comment>